<dbReference type="EMBL" id="BAABUJ010000009">
    <property type="protein sequence ID" value="GAA5797898.1"/>
    <property type="molecule type" value="Genomic_DNA"/>
</dbReference>
<keyword evidence="2" id="KW-1185">Reference proteome</keyword>
<evidence type="ECO:0000313" key="2">
    <source>
        <dbReference type="Proteomes" id="UP001476247"/>
    </source>
</evidence>
<proteinExistence type="predicted"/>
<protein>
    <submittedName>
        <fullName evidence="1">Uncharacterized protein</fullName>
    </submittedName>
</protein>
<dbReference type="Proteomes" id="UP001476247">
    <property type="component" value="Unassembled WGS sequence"/>
</dbReference>
<organism evidence="1 2">
    <name type="scientific">Helicostylum pulchrum</name>
    <dbReference type="NCBI Taxonomy" id="562976"/>
    <lineage>
        <taxon>Eukaryota</taxon>
        <taxon>Fungi</taxon>
        <taxon>Fungi incertae sedis</taxon>
        <taxon>Mucoromycota</taxon>
        <taxon>Mucoromycotina</taxon>
        <taxon>Mucoromycetes</taxon>
        <taxon>Mucorales</taxon>
        <taxon>Mucorineae</taxon>
        <taxon>Mucoraceae</taxon>
        <taxon>Helicostylum</taxon>
    </lineage>
</organism>
<sequence length="265" mass="30198">MQEQTQQTNEFLTSPNTFNPMPYIGELFEAIDELIVECAEANNADLTQLKRLVAAHAAGDNLTELDLDFSKRTRIDTETVACANQMRVELNGDDQGRATELRAENKGSSVELIQYKNDMDKIMNSMLNMHRNYGSHMILAVANEDSRKHNTHPAFVSGNTDLAACAIAGLDADIGYPLYYAMQTRFGMQNDRSKMLAIKDKSALIKILRKVGLDSLRRSIPEVGKRMEWKRLFDCNDDYGKVNNWPVTDDYKPQYLRWENQFESI</sequence>
<comment type="caution">
    <text evidence="1">The sequence shown here is derived from an EMBL/GenBank/DDBJ whole genome shotgun (WGS) entry which is preliminary data.</text>
</comment>
<name>A0ABP9XU25_9FUNG</name>
<evidence type="ECO:0000313" key="1">
    <source>
        <dbReference type="EMBL" id="GAA5797898.1"/>
    </source>
</evidence>
<reference evidence="1 2" key="1">
    <citation type="submission" date="2024-04" db="EMBL/GenBank/DDBJ databases">
        <title>genome sequences of Mucor flavus KT1a and Helicostylum pulchrum KT1b strains isolation_sourced from the surface of a dry-aged beef.</title>
        <authorList>
            <person name="Toyotome T."/>
            <person name="Hosono M."/>
            <person name="Torimaru M."/>
            <person name="Fukuda K."/>
            <person name="Mikami N."/>
        </authorList>
    </citation>
    <scope>NUCLEOTIDE SEQUENCE [LARGE SCALE GENOMIC DNA]</scope>
    <source>
        <strain evidence="1 2">KT1b</strain>
    </source>
</reference>
<gene>
    <name evidence="1" type="ORF">HPULCUR_003294</name>
</gene>
<accession>A0ABP9XU25</accession>